<dbReference type="EMBL" id="KL367590">
    <property type="protein sequence ID" value="KFD62678.1"/>
    <property type="molecule type" value="Genomic_DNA"/>
</dbReference>
<organism evidence="1 3">
    <name type="scientific">Trichuris suis</name>
    <name type="common">pig whipworm</name>
    <dbReference type="NCBI Taxonomy" id="68888"/>
    <lineage>
        <taxon>Eukaryota</taxon>
        <taxon>Metazoa</taxon>
        <taxon>Ecdysozoa</taxon>
        <taxon>Nematoda</taxon>
        <taxon>Enoplea</taxon>
        <taxon>Dorylaimia</taxon>
        <taxon>Trichinellida</taxon>
        <taxon>Trichuridae</taxon>
        <taxon>Trichuris</taxon>
    </lineage>
</organism>
<dbReference type="EMBL" id="KL363200">
    <property type="protein sequence ID" value="KFD55448.1"/>
    <property type="molecule type" value="Genomic_DNA"/>
</dbReference>
<sequence length="79" mass="9167">MVVLCSIEAKMELFCRSRSAYRWRRLARPSELSSGQLPNSYPLQELLHSKSLSQAESRARKLLDDMSLRIFTLKIPRTV</sequence>
<dbReference type="Proteomes" id="UP000030758">
    <property type="component" value="Unassembled WGS sequence"/>
</dbReference>
<evidence type="ECO:0000313" key="2">
    <source>
        <dbReference type="EMBL" id="KFD62678.1"/>
    </source>
</evidence>
<protein>
    <submittedName>
        <fullName evidence="1">Uncharacterized protein</fullName>
    </submittedName>
</protein>
<gene>
    <name evidence="1" type="ORF">M513_03788</name>
    <name evidence="2" type="ORF">M514_03788</name>
</gene>
<dbReference type="AlphaFoldDB" id="A0A085ME02"/>
<evidence type="ECO:0000313" key="3">
    <source>
        <dbReference type="Proteomes" id="UP000030764"/>
    </source>
</evidence>
<evidence type="ECO:0000313" key="1">
    <source>
        <dbReference type="EMBL" id="KFD55448.1"/>
    </source>
</evidence>
<proteinExistence type="predicted"/>
<name>A0A085ME02_9BILA</name>
<reference evidence="1 3" key="1">
    <citation type="journal article" date="2014" name="Nat. Genet.">
        <title>Genome and transcriptome of the porcine whipworm Trichuris suis.</title>
        <authorList>
            <person name="Jex A.R."/>
            <person name="Nejsum P."/>
            <person name="Schwarz E.M."/>
            <person name="Hu L."/>
            <person name="Young N.D."/>
            <person name="Hall R.S."/>
            <person name="Korhonen P.K."/>
            <person name="Liao S."/>
            <person name="Thamsborg S."/>
            <person name="Xia J."/>
            <person name="Xu P."/>
            <person name="Wang S."/>
            <person name="Scheerlinck J.P."/>
            <person name="Hofmann A."/>
            <person name="Sternberg P.W."/>
            <person name="Wang J."/>
            <person name="Gasser R.B."/>
        </authorList>
    </citation>
    <scope>NUCLEOTIDE SEQUENCE [LARGE SCALE GENOMIC DNA]</scope>
    <source>
        <strain evidence="2">DCEP-RM93F</strain>
        <strain evidence="1">DCEP-RM93M</strain>
    </source>
</reference>
<accession>A0A085ME02</accession>
<dbReference type="Proteomes" id="UP000030764">
    <property type="component" value="Unassembled WGS sequence"/>
</dbReference>
<keyword evidence="3" id="KW-1185">Reference proteome</keyword>